<dbReference type="PANTHER" id="PTHR36423">
    <property type="entry name" value="AFR070WP"/>
    <property type="match status" value="1"/>
</dbReference>
<keyword evidence="1" id="KW-0560">Oxidoreductase</keyword>
<dbReference type="GeneID" id="67023735"/>
<dbReference type="EMBL" id="CP059673">
    <property type="protein sequence ID" value="QRW26858.1"/>
    <property type="molecule type" value="Genomic_DNA"/>
</dbReference>
<reference evidence="1" key="1">
    <citation type="submission" date="2020-05" db="EMBL/GenBank/DDBJ databases">
        <title>Evolutionary and genomic comparisons of hybrid uninucleate and nonhybrid Rhizoctonia fungi.</title>
        <authorList>
            <person name="Li C."/>
            <person name="Chen X."/>
        </authorList>
    </citation>
    <scope>NUCLEOTIDE SEQUENCE</scope>
    <source>
        <strain evidence="1">AG-1 IA</strain>
    </source>
</reference>
<dbReference type="RefSeq" id="XP_043187095.1">
    <property type="nucleotide sequence ID" value="XM_043321272.1"/>
</dbReference>
<gene>
    <name evidence="1" type="ORF">RhiXN_01453</name>
</gene>
<dbReference type="GO" id="GO:0051213">
    <property type="term" value="F:dioxygenase activity"/>
    <property type="evidence" value="ECO:0007669"/>
    <property type="project" value="UniProtKB-KW"/>
</dbReference>
<name>A0A8H8PAR2_9AGAM</name>
<protein>
    <submittedName>
        <fullName evidence="1">DOPA 4,5-dioxygenase</fullName>
    </submittedName>
</protein>
<accession>A0A8H8PAR2</accession>
<evidence type="ECO:0000313" key="2">
    <source>
        <dbReference type="Proteomes" id="UP000650533"/>
    </source>
</evidence>
<dbReference type="Proteomes" id="UP000650533">
    <property type="component" value="Chromosome 16"/>
</dbReference>
<dbReference type="Pfam" id="PF08883">
    <property type="entry name" value="DOPA_dioxygen"/>
    <property type="match status" value="1"/>
</dbReference>
<dbReference type="InterPro" id="IPR014980">
    <property type="entry name" value="DOPA_dioxygen"/>
</dbReference>
<dbReference type="AlphaFoldDB" id="A0A8H8PAR2"/>
<sequence>MQITIKQAIQPPTDVERVLEEEIQEWHFHIYFLQRNAAQHAAALALRDAILRLRRDGAFVAVPLYRVNTAPVGPHPAVPFAQYVILIAGVGIFAHHHRPTIEERKVAGRKIEETLRGDREAAPAPTEG</sequence>
<dbReference type="SUPFAM" id="SSF143410">
    <property type="entry name" value="DOPA-like"/>
    <property type="match status" value="1"/>
</dbReference>
<proteinExistence type="predicted"/>
<dbReference type="Gene3D" id="3.30.70.1240">
    <property type="entry name" value="DOPA-like domains"/>
    <property type="match status" value="1"/>
</dbReference>
<keyword evidence="1" id="KW-0223">Dioxygenase</keyword>
<dbReference type="InterPro" id="IPR023389">
    <property type="entry name" value="DOPA-like_sf"/>
</dbReference>
<dbReference type="PANTHER" id="PTHR36423:SF2">
    <property type="entry name" value="AFR070WP"/>
    <property type="match status" value="1"/>
</dbReference>
<organism evidence="1 2">
    <name type="scientific">Rhizoctonia solani</name>
    <dbReference type="NCBI Taxonomy" id="456999"/>
    <lineage>
        <taxon>Eukaryota</taxon>
        <taxon>Fungi</taxon>
        <taxon>Dikarya</taxon>
        <taxon>Basidiomycota</taxon>
        <taxon>Agaricomycotina</taxon>
        <taxon>Agaricomycetes</taxon>
        <taxon>Cantharellales</taxon>
        <taxon>Ceratobasidiaceae</taxon>
        <taxon>Rhizoctonia</taxon>
    </lineage>
</organism>
<evidence type="ECO:0000313" key="1">
    <source>
        <dbReference type="EMBL" id="QRW26858.1"/>
    </source>
</evidence>
<dbReference type="KEGG" id="rsx:RhiXN_01453"/>